<dbReference type="Pfam" id="PF00571">
    <property type="entry name" value="CBS"/>
    <property type="match status" value="2"/>
</dbReference>
<feature type="domain" description="CBS" evidence="3">
    <location>
        <begin position="6"/>
        <end position="66"/>
    </location>
</feature>
<dbReference type="OrthoDB" id="9807125at2"/>
<evidence type="ECO:0000259" key="3">
    <source>
        <dbReference type="PROSITE" id="PS51371"/>
    </source>
</evidence>
<proteinExistence type="predicted"/>
<dbReference type="Proteomes" id="UP000199729">
    <property type="component" value="Chromosome"/>
</dbReference>
<dbReference type="Gene3D" id="3.10.580.10">
    <property type="entry name" value="CBS-domain"/>
    <property type="match status" value="1"/>
</dbReference>
<feature type="domain" description="CBS" evidence="3">
    <location>
        <begin position="75"/>
        <end position="130"/>
    </location>
</feature>
<evidence type="ECO:0000313" key="4">
    <source>
        <dbReference type="EMBL" id="ASM78281.1"/>
    </source>
</evidence>
<keyword evidence="1 2" id="KW-0129">CBS domain</keyword>
<accession>A0A221KGX1</accession>
<evidence type="ECO:0000256" key="1">
    <source>
        <dbReference type="ARBA" id="ARBA00023122"/>
    </source>
</evidence>
<dbReference type="PANTHER" id="PTHR43080:SF2">
    <property type="entry name" value="CBS DOMAIN-CONTAINING PROTEIN"/>
    <property type="match status" value="1"/>
</dbReference>
<dbReference type="RefSeq" id="WP_089417233.1">
    <property type="nucleotide sequence ID" value="NZ_CP022423.1"/>
</dbReference>
<dbReference type="InterPro" id="IPR051257">
    <property type="entry name" value="Diverse_CBS-Domain"/>
</dbReference>
<dbReference type="InterPro" id="IPR000644">
    <property type="entry name" value="CBS_dom"/>
</dbReference>
<dbReference type="PANTHER" id="PTHR43080">
    <property type="entry name" value="CBS DOMAIN-CONTAINING PROTEIN CBSX3, MITOCHONDRIAL"/>
    <property type="match status" value="1"/>
</dbReference>
<dbReference type="SUPFAM" id="SSF54631">
    <property type="entry name" value="CBS-domain pair"/>
    <property type="match status" value="1"/>
</dbReference>
<reference evidence="4 5" key="1">
    <citation type="submission" date="2017-07" db="EMBL/GenBank/DDBJ databases">
        <title>Complete Genome Sequence of the cosmetic ferment Vitreoscilla filiformis (ATCC15551).</title>
        <authorList>
            <person name="Contreras S."/>
            <person name="Sagory-Zalkind P."/>
            <person name="Blanquart H."/>
            <person name="Iltis A."/>
            <person name="Morand S.C."/>
        </authorList>
    </citation>
    <scope>NUCLEOTIDE SEQUENCE [LARGE SCALE GENOMIC DNA]</scope>
    <source>
        <strain evidence="4 5">ATCC 15551</strain>
    </source>
</reference>
<dbReference type="KEGG" id="vff:VITFI_CDS2504"/>
<dbReference type="InterPro" id="IPR046342">
    <property type="entry name" value="CBS_dom_sf"/>
</dbReference>
<evidence type="ECO:0000313" key="5">
    <source>
        <dbReference type="Proteomes" id="UP000199729"/>
    </source>
</evidence>
<dbReference type="EMBL" id="CP022423">
    <property type="protein sequence ID" value="ASM78281.1"/>
    <property type="molecule type" value="Genomic_DNA"/>
</dbReference>
<dbReference type="PROSITE" id="PS51371">
    <property type="entry name" value="CBS"/>
    <property type="match status" value="2"/>
</dbReference>
<evidence type="ECO:0000256" key="2">
    <source>
        <dbReference type="PROSITE-ProRule" id="PRU00703"/>
    </source>
</evidence>
<dbReference type="SMART" id="SM00116">
    <property type="entry name" value="CBS"/>
    <property type="match status" value="2"/>
</dbReference>
<name>A0A221KGX1_VITFI</name>
<dbReference type="AlphaFoldDB" id="A0A221KGX1"/>
<gene>
    <name evidence="4" type="ORF">VITFI_CDS2504</name>
</gene>
<sequence length="158" mass="17581">MKVSDILRVKGNTLFTVTPDQPLAEAVQLMSEQDIGSLVVMEHGDLAGMLTFREVISAIVTNNMQIGTRLVRSVMDDAPLTCTPATEIDEVRRMMLGRHARYMPVLNGRVLMGVISFYDVAKSVVEAQDFENRMLKAYIRDWPVEESEGTESTADKAS</sequence>
<protein>
    <recommendedName>
        <fullName evidence="3">CBS domain-containing protein</fullName>
    </recommendedName>
</protein>
<keyword evidence="5" id="KW-1185">Reference proteome</keyword>
<organism evidence="4 5">
    <name type="scientific">Vitreoscilla filiformis</name>
    <dbReference type="NCBI Taxonomy" id="63"/>
    <lineage>
        <taxon>Bacteria</taxon>
        <taxon>Pseudomonadati</taxon>
        <taxon>Pseudomonadota</taxon>
        <taxon>Betaproteobacteria</taxon>
        <taxon>Neisseriales</taxon>
        <taxon>Neisseriaceae</taxon>
        <taxon>Vitreoscilla</taxon>
    </lineage>
</organism>